<dbReference type="RefSeq" id="WP_235323581.1">
    <property type="nucleotide sequence ID" value="NZ_JAFBIT010000002.1"/>
</dbReference>
<evidence type="ECO:0000256" key="1">
    <source>
        <dbReference type="ARBA" id="ARBA00004167"/>
    </source>
</evidence>
<name>A0ABS9CQD5_9FIRM</name>
<dbReference type="InterPro" id="IPR036138">
    <property type="entry name" value="PBP_dimer_sf"/>
</dbReference>
<gene>
    <name evidence="15" type="ORF">JQM67_07940</name>
</gene>
<evidence type="ECO:0000256" key="5">
    <source>
        <dbReference type="ARBA" id="ARBA00022692"/>
    </source>
</evidence>
<evidence type="ECO:0000256" key="10">
    <source>
        <dbReference type="ARBA" id="ARBA00023316"/>
    </source>
</evidence>
<evidence type="ECO:0000256" key="7">
    <source>
        <dbReference type="ARBA" id="ARBA00022984"/>
    </source>
</evidence>
<keyword evidence="6" id="KW-0133">Cell shape</keyword>
<dbReference type="InterPro" id="IPR005311">
    <property type="entry name" value="PBP_dimer"/>
</dbReference>
<feature type="domain" description="Penicillin-binding protein transpeptidase" evidence="13">
    <location>
        <begin position="343"/>
        <end position="663"/>
    </location>
</feature>
<evidence type="ECO:0000259" key="13">
    <source>
        <dbReference type="Pfam" id="PF00905"/>
    </source>
</evidence>
<dbReference type="InterPro" id="IPR012338">
    <property type="entry name" value="Beta-lactam/transpept-like"/>
</dbReference>
<evidence type="ECO:0000256" key="6">
    <source>
        <dbReference type="ARBA" id="ARBA00022960"/>
    </source>
</evidence>
<evidence type="ECO:0000259" key="14">
    <source>
        <dbReference type="Pfam" id="PF03717"/>
    </source>
</evidence>
<dbReference type="InterPro" id="IPR001460">
    <property type="entry name" value="PCN-bd_Tpept"/>
</dbReference>
<reference evidence="15 16" key="1">
    <citation type="submission" date="2020-12" db="EMBL/GenBank/DDBJ databases">
        <title>Whole genome sequences of gut porcine anaerobes.</title>
        <authorList>
            <person name="Kubasova T."/>
            <person name="Jahodarova E."/>
            <person name="Rychlik I."/>
        </authorList>
    </citation>
    <scope>NUCLEOTIDE SEQUENCE [LARGE SCALE GENOMIC DNA]</scope>
    <source>
        <strain evidence="15 16">An867</strain>
    </source>
</reference>
<dbReference type="Gene3D" id="3.40.710.10">
    <property type="entry name" value="DD-peptidase/beta-lactamase superfamily"/>
    <property type="match status" value="1"/>
</dbReference>
<keyword evidence="10" id="KW-0961">Cell wall biogenesis/degradation</keyword>
<keyword evidence="5 12" id="KW-0812">Transmembrane</keyword>
<evidence type="ECO:0000313" key="15">
    <source>
        <dbReference type="EMBL" id="MCF2652530.1"/>
    </source>
</evidence>
<evidence type="ECO:0000256" key="12">
    <source>
        <dbReference type="SAM" id="Phobius"/>
    </source>
</evidence>
<dbReference type="EMBL" id="JAFBIT010000002">
    <property type="protein sequence ID" value="MCF2652530.1"/>
    <property type="molecule type" value="Genomic_DNA"/>
</dbReference>
<keyword evidence="16" id="KW-1185">Reference proteome</keyword>
<sequence length="692" mass="75509">MFKKQGRGVFCGVLVLIVFIVYVVRLGQWQLVQGDTYAEEAVVSSSFIKLTGARGEILDRDGEVLAGNRPVYNIIYSKLSWEAESRNETLLSAVKLLESIDVEWVDRLPITMTRGGDYRFSADRTGEIAVLKGEDMLDLPEEATAAECMAALIERYGIDETLDRADARRVASVRYNMERSYFSRTNPYVLARDVSIETVEIVSERIVSMPGIETQVGQTRDYGDGTVAPHVIGTLGAISEEQYNTALAEDNTYSSANVSGYAYDDILGQSGIESVYESVLRGKNGKETIETDSTGEVLSTTVTEPPQAGDSVWLTIDSDLQRAAGKALQEQIEAKPTEDCTAGAAVALDVNSGAVLACVSYPTFDLSKYMSDDEYLTALYADETQPLFNRALDGIFTPGSIFKPLVALAALEEGVITPTQKPVVCDGTYHYYAPDYEPKCLGEHGALDVYGALRYSCNSFFYDVGRMLTIKRMHTYAELFALGEKTGCELHETAGIMSDPVTYAERHLGAEWFDGLTIQAAIGQCDNMFTPIELATYCAMIANGGTRYKTHFMEKITDYDRVITRETAEPEVVLQAEISEESFRVVREGMRQVCTEGTAASTFADFGVAVAGKTGTAETYEHSDNLTFIGYAPYDDPQIAVAVVVEYGGEGNAAKDVAKAILEAYFFPEGSTGAENPAKAAESTPVPENDAD</sequence>
<evidence type="ECO:0000256" key="8">
    <source>
        <dbReference type="ARBA" id="ARBA00022989"/>
    </source>
</evidence>
<dbReference type="Gene3D" id="1.10.10.1230">
    <property type="entry name" value="Penicillin-binding protein, N-terminal non-catalytic domain, head sub-domain"/>
    <property type="match status" value="1"/>
</dbReference>
<comment type="similarity">
    <text evidence="3">Belongs to the transpeptidase family.</text>
</comment>
<protein>
    <submittedName>
        <fullName evidence="15">Penicillin-binding protein</fullName>
    </submittedName>
</protein>
<accession>A0ABS9CQD5</accession>
<feature type="domain" description="Penicillin-binding protein dimerisation" evidence="14">
    <location>
        <begin position="51"/>
        <end position="300"/>
    </location>
</feature>
<dbReference type="Pfam" id="PF03717">
    <property type="entry name" value="PBP_dimer"/>
    <property type="match status" value="1"/>
</dbReference>
<evidence type="ECO:0000256" key="3">
    <source>
        <dbReference type="ARBA" id="ARBA00007171"/>
    </source>
</evidence>
<feature type="region of interest" description="Disordered" evidence="11">
    <location>
        <begin position="670"/>
        <end position="692"/>
    </location>
</feature>
<evidence type="ECO:0000256" key="9">
    <source>
        <dbReference type="ARBA" id="ARBA00023136"/>
    </source>
</evidence>
<evidence type="ECO:0000256" key="11">
    <source>
        <dbReference type="SAM" id="MobiDB-lite"/>
    </source>
</evidence>
<dbReference type="InterPro" id="IPR050515">
    <property type="entry name" value="Beta-lactam/transpept"/>
</dbReference>
<dbReference type="PANTHER" id="PTHR30627:SF2">
    <property type="entry name" value="PEPTIDOGLYCAN D,D-TRANSPEPTIDASE MRDA"/>
    <property type="match status" value="1"/>
</dbReference>
<evidence type="ECO:0000313" key="16">
    <source>
        <dbReference type="Proteomes" id="UP001299220"/>
    </source>
</evidence>
<evidence type="ECO:0000256" key="2">
    <source>
        <dbReference type="ARBA" id="ARBA00004236"/>
    </source>
</evidence>
<comment type="caution">
    <text evidence="15">The sequence shown here is derived from an EMBL/GenBank/DDBJ whole genome shotgun (WGS) entry which is preliminary data.</text>
</comment>
<organism evidence="15 16">
    <name type="scientific">Anaeromassilibacillus senegalensis</name>
    <dbReference type="NCBI Taxonomy" id="1673717"/>
    <lineage>
        <taxon>Bacteria</taxon>
        <taxon>Bacillati</taxon>
        <taxon>Bacillota</taxon>
        <taxon>Clostridia</taxon>
        <taxon>Eubacteriales</taxon>
        <taxon>Acutalibacteraceae</taxon>
        <taxon>Anaeromassilibacillus</taxon>
    </lineage>
</organism>
<dbReference type="Pfam" id="PF00905">
    <property type="entry name" value="Transpeptidase"/>
    <property type="match status" value="1"/>
</dbReference>
<dbReference type="SUPFAM" id="SSF56601">
    <property type="entry name" value="beta-lactamase/transpeptidase-like"/>
    <property type="match status" value="1"/>
</dbReference>
<dbReference type="PANTHER" id="PTHR30627">
    <property type="entry name" value="PEPTIDOGLYCAN D,D-TRANSPEPTIDASE"/>
    <property type="match status" value="1"/>
</dbReference>
<dbReference type="Proteomes" id="UP001299220">
    <property type="component" value="Unassembled WGS sequence"/>
</dbReference>
<evidence type="ECO:0000256" key="4">
    <source>
        <dbReference type="ARBA" id="ARBA00022475"/>
    </source>
</evidence>
<proteinExistence type="inferred from homology"/>
<keyword evidence="4" id="KW-1003">Cell membrane</keyword>
<feature type="transmembrane region" description="Helical" evidence="12">
    <location>
        <begin position="7"/>
        <end position="24"/>
    </location>
</feature>
<comment type="subcellular location">
    <subcellularLocation>
        <location evidence="2">Cell membrane</location>
    </subcellularLocation>
    <subcellularLocation>
        <location evidence="1">Membrane</location>
        <topology evidence="1">Single-pass membrane protein</topology>
    </subcellularLocation>
</comment>
<keyword evidence="8 12" id="KW-1133">Transmembrane helix</keyword>
<keyword evidence="7" id="KW-0573">Peptidoglycan synthesis</keyword>
<dbReference type="SUPFAM" id="SSF56519">
    <property type="entry name" value="Penicillin binding protein dimerisation domain"/>
    <property type="match status" value="1"/>
</dbReference>
<keyword evidence="9 12" id="KW-0472">Membrane</keyword>
<dbReference type="Gene3D" id="3.90.1310.10">
    <property type="entry name" value="Penicillin-binding protein 2a (Domain 2)"/>
    <property type="match status" value="1"/>
</dbReference>